<dbReference type="PANTHER" id="PTHR10587">
    <property type="entry name" value="GLYCOSYL TRANSFERASE-RELATED"/>
    <property type="match status" value="1"/>
</dbReference>
<gene>
    <name evidence="3" type="ORF">Acy02nite_58720</name>
</gene>
<dbReference type="InterPro" id="IPR050248">
    <property type="entry name" value="Polysacc_deacetylase_ArnD"/>
</dbReference>
<dbReference type="EMBL" id="BOMH01000043">
    <property type="protein sequence ID" value="GID67991.1"/>
    <property type="molecule type" value="Genomic_DNA"/>
</dbReference>
<proteinExistence type="predicted"/>
<feature type="compositionally biased region" description="Low complexity" evidence="1">
    <location>
        <begin position="453"/>
        <end position="463"/>
    </location>
</feature>
<feature type="compositionally biased region" description="Pro residues" evidence="1">
    <location>
        <begin position="464"/>
        <end position="477"/>
    </location>
</feature>
<feature type="domain" description="NodB homology" evidence="2">
    <location>
        <begin position="243"/>
        <end position="433"/>
    </location>
</feature>
<keyword evidence="4" id="KW-1185">Reference proteome</keyword>
<dbReference type="CDD" id="cd10917">
    <property type="entry name" value="CE4_NodB_like_6s_7s"/>
    <property type="match status" value="1"/>
</dbReference>
<evidence type="ECO:0000313" key="4">
    <source>
        <dbReference type="Proteomes" id="UP000619479"/>
    </source>
</evidence>
<dbReference type="PROSITE" id="PS51677">
    <property type="entry name" value="NODB"/>
    <property type="match status" value="1"/>
</dbReference>
<evidence type="ECO:0000259" key="2">
    <source>
        <dbReference type="PROSITE" id="PS51677"/>
    </source>
</evidence>
<dbReference type="Pfam" id="PF01522">
    <property type="entry name" value="Polysacc_deac_1"/>
    <property type="match status" value="1"/>
</dbReference>
<comment type="caution">
    <text evidence="3">The sequence shown here is derived from an EMBL/GenBank/DDBJ whole genome shotgun (WGS) entry which is preliminary data.</text>
</comment>
<feature type="region of interest" description="Disordered" evidence="1">
    <location>
        <begin position="429"/>
        <end position="477"/>
    </location>
</feature>
<feature type="compositionally biased region" description="Polar residues" evidence="1">
    <location>
        <begin position="202"/>
        <end position="216"/>
    </location>
</feature>
<dbReference type="InterPro" id="IPR002509">
    <property type="entry name" value="NODB_dom"/>
</dbReference>
<feature type="compositionally biased region" description="Low complexity" evidence="1">
    <location>
        <begin position="169"/>
        <end position="180"/>
    </location>
</feature>
<dbReference type="GO" id="GO:0016810">
    <property type="term" value="F:hydrolase activity, acting on carbon-nitrogen (but not peptide) bonds"/>
    <property type="evidence" value="ECO:0007669"/>
    <property type="project" value="InterPro"/>
</dbReference>
<protein>
    <recommendedName>
        <fullName evidence="2">NodB homology domain-containing protein</fullName>
    </recommendedName>
</protein>
<feature type="compositionally biased region" description="Polar residues" evidence="1">
    <location>
        <begin position="156"/>
        <end position="165"/>
    </location>
</feature>
<feature type="region of interest" description="Disordered" evidence="1">
    <location>
        <begin position="156"/>
        <end position="237"/>
    </location>
</feature>
<dbReference type="InterPro" id="IPR011330">
    <property type="entry name" value="Glyco_hydro/deAcase_b/a-brl"/>
</dbReference>
<evidence type="ECO:0000256" key="1">
    <source>
        <dbReference type="SAM" id="MobiDB-lite"/>
    </source>
</evidence>
<accession>A0A919INJ4</accession>
<evidence type="ECO:0000313" key="3">
    <source>
        <dbReference type="EMBL" id="GID67991.1"/>
    </source>
</evidence>
<dbReference type="GO" id="GO:0005975">
    <property type="term" value="P:carbohydrate metabolic process"/>
    <property type="evidence" value="ECO:0007669"/>
    <property type="project" value="InterPro"/>
</dbReference>
<feature type="compositionally biased region" description="Low complexity" evidence="1">
    <location>
        <begin position="53"/>
        <end position="63"/>
    </location>
</feature>
<feature type="compositionally biased region" description="Pro residues" evidence="1">
    <location>
        <begin position="439"/>
        <end position="452"/>
    </location>
</feature>
<organism evidence="3 4">
    <name type="scientific">Actinoplanes cyaneus</name>
    <dbReference type="NCBI Taxonomy" id="52696"/>
    <lineage>
        <taxon>Bacteria</taxon>
        <taxon>Bacillati</taxon>
        <taxon>Actinomycetota</taxon>
        <taxon>Actinomycetes</taxon>
        <taxon>Micromonosporales</taxon>
        <taxon>Micromonosporaceae</taxon>
        <taxon>Actinoplanes</taxon>
    </lineage>
</organism>
<name>A0A919INJ4_9ACTN</name>
<dbReference type="AlphaFoldDB" id="A0A919INJ4"/>
<dbReference type="Gene3D" id="3.20.20.370">
    <property type="entry name" value="Glycoside hydrolase/deacetylase"/>
    <property type="match status" value="1"/>
</dbReference>
<feature type="compositionally biased region" description="Basic and acidic residues" evidence="1">
    <location>
        <begin position="92"/>
        <end position="111"/>
    </location>
</feature>
<reference evidence="3" key="1">
    <citation type="submission" date="2021-01" db="EMBL/GenBank/DDBJ databases">
        <title>Whole genome shotgun sequence of Actinoplanes cyaneus NBRC 14990.</title>
        <authorList>
            <person name="Komaki H."/>
            <person name="Tamura T."/>
        </authorList>
    </citation>
    <scope>NUCLEOTIDE SEQUENCE</scope>
    <source>
        <strain evidence="3">NBRC 14990</strain>
    </source>
</reference>
<feature type="region of interest" description="Disordered" evidence="1">
    <location>
        <begin position="1"/>
        <end position="123"/>
    </location>
</feature>
<sequence length="477" mass="49715">MPPHISPQLTSSGDVAATGGRHRRPDSADGSETVSRVTPRTEVLGPSLRSAVDAPGPATTTTRAARHRAGDTGSYSTVRSAESKQARRARHSSGEPRARARGRGRDRDRGKRPVTGSHRAPGTLPLETWLQAAKNRPTTVLGTLVVAGLLITAVPLSQPSRTDPGSLTAAAQAAASAQAAEQRDKAADAAGRQGDPQAEPVTGSTAKPTPEATVTSKPAPADPVTPVPLGAGPGKSLLTTGGQQVALTFDDGPDPEQTPKILAILQQSGVKATFCLVGEQARRHPDLVRQIVAAGHTLCNHTFNHDLTIAKKTPAQIRADLAKTNAAIRAAVPDAAIPFFRAPGGNFTDRLVTVAHGAGMASLYWEVDPRDWEHTEKETDAQHIDRVVASVKKGVRPGAIVLSHDFNQPDTIAAYKELVPWLKQRFELGVPSGTGETPRTPPSAEPTPPTPAPSASTPTEPAAPTTPPSTPPSGNPG</sequence>
<dbReference type="PANTHER" id="PTHR10587:SF137">
    <property type="entry name" value="4-DEOXY-4-FORMAMIDO-L-ARABINOSE-PHOSPHOUNDECAPRENOL DEFORMYLASE ARND-RELATED"/>
    <property type="match status" value="1"/>
</dbReference>
<dbReference type="SUPFAM" id="SSF88713">
    <property type="entry name" value="Glycoside hydrolase/deacetylase"/>
    <property type="match status" value="1"/>
</dbReference>
<dbReference type="Proteomes" id="UP000619479">
    <property type="component" value="Unassembled WGS sequence"/>
</dbReference>